<feature type="non-terminal residue" evidence="2">
    <location>
        <position position="1"/>
    </location>
</feature>
<name>A0A383F7I8_9ZZZZ</name>
<proteinExistence type="predicted"/>
<accession>A0A383F7I8</accession>
<dbReference type="EMBL" id="UINC01232124">
    <property type="protein sequence ID" value="SVE64959.1"/>
    <property type="molecule type" value="Genomic_DNA"/>
</dbReference>
<dbReference type="Gene3D" id="3.40.720.10">
    <property type="entry name" value="Alkaline Phosphatase, subunit A"/>
    <property type="match status" value="1"/>
</dbReference>
<dbReference type="InterPro" id="IPR000917">
    <property type="entry name" value="Sulfatase_N"/>
</dbReference>
<sequence>SFNSFLNFQSSYNPNMVKENFIPNALFDILTKRGYIINTFSAGGIPLCNNNTTYRFGRCVNTGNGGLELYHDAVFILYSFARKMRLLNMYDLVATKFSMPEFNFRMYPQTLNVLASTNEFIDFLGEGKRGNAYFIHLLFPHSPYFLDETCSYNYDGNFFEREKTDVVYARYVKQTKCAHTLVDKIINKLDANSEAQDSTIVIHSDHGSRIPWKRDGAVSFSTEEYIQ</sequence>
<dbReference type="SUPFAM" id="SSF53649">
    <property type="entry name" value="Alkaline phosphatase-like"/>
    <property type="match status" value="1"/>
</dbReference>
<protein>
    <recommendedName>
        <fullName evidence="1">Sulfatase N-terminal domain-containing protein</fullName>
    </recommendedName>
</protein>
<reference evidence="2" key="1">
    <citation type="submission" date="2018-05" db="EMBL/GenBank/DDBJ databases">
        <authorList>
            <person name="Lanie J.A."/>
            <person name="Ng W.-L."/>
            <person name="Kazmierczak K.M."/>
            <person name="Andrzejewski T.M."/>
            <person name="Davidsen T.M."/>
            <person name="Wayne K.J."/>
            <person name="Tettelin H."/>
            <person name="Glass J.I."/>
            <person name="Rusch D."/>
            <person name="Podicherti R."/>
            <person name="Tsui H.-C.T."/>
            <person name="Winkler M.E."/>
        </authorList>
    </citation>
    <scope>NUCLEOTIDE SEQUENCE</scope>
</reference>
<dbReference type="InterPro" id="IPR017850">
    <property type="entry name" value="Alkaline_phosphatase_core_sf"/>
</dbReference>
<evidence type="ECO:0000313" key="2">
    <source>
        <dbReference type="EMBL" id="SVE64959.1"/>
    </source>
</evidence>
<evidence type="ECO:0000259" key="1">
    <source>
        <dbReference type="Pfam" id="PF00884"/>
    </source>
</evidence>
<organism evidence="2">
    <name type="scientific">marine metagenome</name>
    <dbReference type="NCBI Taxonomy" id="408172"/>
    <lineage>
        <taxon>unclassified sequences</taxon>
        <taxon>metagenomes</taxon>
        <taxon>ecological metagenomes</taxon>
    </lineage>
</organism>
<dbReference type="Pfam" id="PF00884">
    <property type="entry name" value="Sulfatase"/>
    <property type="match status" value="1"/>
</dbReference>
<feature type="domain" description="Sulfatase N-terminal" evidence="1">
    <location>
        <begin position="4"/>
        <end position="210"/>
    </location>
</feature>
<feature type="non-terminal residue" evidence="2">
    <location>
        <position position="227"/>
    </location>
</feature>
<gene>
    <name evidence="2" type="ORF">METZ01_LOCUS517813</name>
</gene>
<dbReference type="AlphaFoldDB" id="A0A383F7I8"/>